<accession>A0A7W4WFW4</accession>
<keyword evidence="2" id="KW-1185">Reference proteome</keyword>
<dbReference type="AlphaFoldDB" id="A0A7W4WFW4"/>
<evidence type="ECO:0000313" key="2">
    <source>
        <dbReference type="Proteomes" id="UP000535937"/>
    </source>
</evidence>
<gene>
    <name evidence="1" type="ORF">FHS09_004311</name>
</gene>
<dbReference type="PROSITE" id="PS51257">
    <property type="entry name" value="PROKAR_LIPOPROTEIN"/>
    <property type="match status" value="1"/>
</dbReference>
<dbReference type="EMBL" id="JACHWZ010000030">
    <property type="protein sequence ID" value="MBB3063453.1"/>
    <property type="molecule type" value="Genomic_DNA"/>
</dbReference>
<organism evidence="1 2">
    <name type="scientific">Microbulbifer rhizosphaerae</name>
    <dbReference type="NCBI Taxonomy" id="1562603"/>
    <lineage>
        <taxon>Bacteria</taxon>
        <taxon>Pseudomonadati</taxon>
        <taxon>Pseudomonadota</taxon>
        <taxon>Gammaproteobacteria</taxon>
        <taxon>Cellvibrionales</taxon>
        <taxon>Microbulbiferaceae</taxon>
        <taxon>Microbulbifer</taxon>
    </lineage>
</organism>
<protein>
    <submittedName>
        <fullName evidence="1">Uncharacterized protein</fullName>
    </submittedName>
</protein>
<reference evidence="1 2" key="1">
    <citation type="submission" date="2020-08" db="EMBL/GenBank/DDBJ databases">
        <title>Genomic Encyclopedia of Type Strains, Phase III (KMG-III): the genomes of soil and plant-associated and newly described type strains.</title>
        <authorList>
            <person name="Whitman W."/>
        </authorList>
    </citation>
    <scope>NUCLEOTIDE SEQUENCE [LARGE SCALE GENOMIC DNA]</scope>
    <source>
        <strain evidence="1 2">CECT 8799</strain>
    </source>
</reference>
<dbReference type="Proteomes" id="UP000535937">
    <property type="component" value="Unassembled WGS sequence"/>
</dbReference>
<comment type="caution">
    <text evidence="1">The sequence shown here is derived from an EMBL/GenBank/DDBJ whole genome shotgun (WGS) entry which is preliminary data.</text>
</comment>
<sequence length="100" mass="9862">MDNFGKAAILGGCMMIAACGGGGGSDDSDGPAPATRLNFTVQGSVVEAGAADIEITVGSERFNTNADSNGVYSLELSLDEALAGMIVTASAKTSPGSCIN</sequence>
<evidence type="ECO:0000313" key="1">
    <source>
        <dbReference type="EMBL" id="MBB3063453.1"/>
    </source>
</evidence>
<proteinExistence type="predicted"/>
<dbReference type="RefSeq" id="WP_183463640.1">
    <property type="nucleotide sequence ID" value="NZ_JACHWZ010000030.1"/>
</dbReference>
<name>A0A7W4WFW4_9GAMM</name>